<evidence type="ECO:0000256" key="8">
    <source>
        <dbReference type="ARBA" id="ARBA00023303"/>
    </source>
</evidence>
<dbReference type="InterPro" id="IPR016688">
    <property type="entry name" value="MscS-like_plants/fungi"/>
</dbReference>
<keyword evidence="5 10" id="KW-1133">Transmembrane helix</keyword>
<feature type="compositionally biased region" description="Polar residues" evidence="9">
    <location>
        <begin position="1"/>
        <end position="10"/>
    </location>
</feature>
<comment type="similarity">
    <text evidence="2">Belongs to the MscS (TC 1.A.23) family.</text>
</comment>
<evidence type="ECO:0000313" key="12">
    <source>
        <dbReference type="EMBL" id="GFP81506.1"/>
    </source>
</evidence>
<dbReference type="GO" id="GO:0006820">
    <property type="term" value="P:monoatomic anion transport"/>
    <property type="evidence" value="ECO:0007669"/>
    <property type="project" value="TreeGrafter"/>
</dbReference>
<feature type="domain" description="Mechanosensitive ion channel MscS" evidence="11">
    <location>
        <begin position="404"/>
        <end position="460"/>
    </location>
</feature>
<dbReference type="GO" id="GO:0005886">
    <property type="term" value="C:plasma membrane"/>
    <property type="evidence" value="ECO:0007669"/>
    <property type="project" value="TreeGrafter"/>
</dbReference>
<dbReference type="Pfam" id="PF00924">
    <property type="entry name" value="MS_channel_2nd"/>
    <property type="match status" value="1"/>
</dbReference>
<dbReference type="InterPro" id="IPR006685">
    <property type="entry name" value="MscS_channel_2nd"/>
</dbReference>
<comment type="subcellular location">
    <subcellularLocation>
        <location evidence="1">Membrane</location>
        <topology evidence="1">Multi-pass membrane protein</topology>
    </subcellularLocation>
</comment>
<proteinExistence type="inferred from homology"/>
<dbReference type="GO" id="GO:0008381">
    <property type="term" value="F:mechanosensitive monoatomic ion channel activity"/>
    <property type="evidence" value="ECO:0007669"/>
    <property type="project" value="TreeGrafter"/>
</dbReference>
<dbReference type="FunFam" id="2.30.30.60:FF:000003">
    <property type="entry name" value="Predicted mechanosensitive ion channel"/>
    <property type="match status" value="1"/>
</dbReference>
<feature type="region of interest" description="Disordered" evidence="9">
    <location>
        <begin position="62"/>
        <end position="93"/>
    </location>
</feature>
<gene>
    <name evidence="12" type="ORF">PHJA_000293900</name>
</gene>
<keyword evidence="3" id="KW-0813">Transport</keyword>
<dbReference type="PANTHER" id="PTHR31618">
    <property type="entry name" value="MECHANOSENSITIVE ION CHANNEL PROTEIN 5"/>
    <property type="match status" value="1"/>
</dbReference>
<keyword evidence="7 10" id="KW-0472">Membrane</keyword>
<dbReference type="SUPFAM" id="SSF50182">
    <property type="entry name" value="Sm-like ribonucleoproteins"/>
    <property type="match status" value="1"/>
</dbReference>
<dbReference type="EMBL" id="BMAC01000031">
    <property type="protein sequence ID" value="GFP81506.1"/>
    <property type="molecule type" value="Genomic_DNA"/>
</dbReference>
<dbReference type="AlphaFoldDB" id="A0A830B3U3"/>
<keyword evidence="4 10" id="KW-0812">Transmembrane</keyword>
<evidence type="ECO:0000256" key="7">
    <source>
        <dbReference type="ARBA" id="ARBA00023136"/>
    </source>
</evidence>
<evidence type="ECO:0000256" key="1">
    <source>
        <dbReference type="ARBA" id="ARBA00004141"/>
    </source>
</evidence>
<evidence type="ECO:0000256" key="5">
    <source>
        <dbReference type="ARBA" id="ARBA00022989"/>
    </source>
</evidence>
<dbReference type="PANTHER" id="PTHR31618:SF10">
    <property type="entry name" value="MECHANOSENSITIVE ION CHANNEL PROTEIN 10-LIKE"/>
    <property type="match status" value="1"/>
</dbReference>
<dbReference type="OrthoDB" id="544685at2759"/>
<feature type="transmembrane region" description="Helical" evidence="10">
    <location>
        <begin position="112"/>
        <end position="133"/>
    </location>
</feature>
<evidence type="ECO:0000256" key="9">
    <source>
        <dbReference type="SAM" id="MobiDB-lite"/>
    </source>
</evidence>
<keyword evidence="13" id="KW-1185">Reference proteome</keyword>
<feature type="region of interest" description="Disordered" evidence="9">
    <location>
        <begin position="1"/>
        <end position="40"/>
    </location>
</feature>
<dbReference type="InterPro" id="IPR023408">
    <property type="entry name" value="MscS_beta-dom_sf"/>
</dbReference>
<evidence type="ECO:0000256" key="6">
    <source>
        <dbReference type="ARBA" id="ARBA00023065"/>
    </source>
</evidence>
<evidence type="ECO:0000313" key="13">
    <source>
        <dbReference type="Proteomes" id="UP000653305"/>
    </source>
</evidence>
<comment type="caution">
    <text evidence="12">The sequence shown here is derived from an EMBL/GenBank/DDBJ whole genome shotgun (WGS) entry which is preliminary data.</text>
</comment>
<sequence>MDDQYQNNKNRSLDQSHNNNLLLSDNSKPPQPHSTVQTLRRLSFSKPKARFAEFSRPVTQKFLSESEEFEPLRKSPDNSDSDDESDDDEYDAEDFRKEKPRKKKLKIINWRFLIEWIIFITISAGLVCSLTVSTLKNQLVCGLELWRWFLMILVIFSGRLLSGWIIIITVFFIERNFMLREKVLYFVYGLWRSIQNCVWLGLVLLSWTFIFNAKLHKKNKKLSMQSTASAWTIKRLVNYVRSFGLTTISRTVDESGRAESEITSEMEARYCAKRIFKNVAKPGAKYIEEDDLMRFLQRVEIHTIFPLFEGALETGHITKSAFRNWVVRAYYERKSLAHSLNDTKTAVQQLHKVASAIVSVIIVVVSLMVMGVASTKVIAFMLTQLLLLGFTFQNMCKTVFESIVFVFVMHPFDIGDRCVIDGVQLIVEEMNILTTVFLRYDNEKIYYPNSVLITKPISNFYRSPEMCDTINFTIDASTPTETIIALKKAIQVYGLDPRHSNLYNMLLILATKKKNVVNSKSHNSYHLVPPNID</sequence>
<feature type="compositionally biased region" description="Low complexity" evidence="9">
    <location>
        <begin position="13"/>
        <end position="27"/>
    </location>
</feature>
<feature type="transmembrane region" description="Helical" evidence="10">
    <location>
        <begin position="353"/>
        <end position="373"/>
    </location>
</feature>
<evidence type="ECO:0000256" key="4">
    <source>
        <dbReference type="ARBA" id="ARBA00022692"/>
    </source>
</evidence>
<keyword evidence="8" id="KW-0407">Ion channel</keyword>
<evidence type="ECO:0000256" key="3">
    <source>
        <dbReference type="ARBA" id="ARBA00022448"/>
    </source>
</evidence>
<dbReference type="Gene3D" id="2.30.30.60">
    <property type="match status" value="1"/>
</dbReference>
<evidence type="ECO:0000256" key="2">
    <source>
        <dbReference type="ARBA" id="ARBA00008017"/>
    </source>
</evidence>
<dbReference type="GO" id="GO:0050982">
    <property type="term" value="P:detection of mechanical stimulus"/>
    <property type="evidence" value="ECO:0007669"/>
    <property type="project" value="TreeGrafter"/>
</dbReference>
<name>A0A830B3U3_9LAMI</name>
<organism evidence="12 13">
    <name type="scientific">Phtheirospermum japonicum</name>
    <dbReference type="NCBI Taxonomy" id="374723"/>
    <lineage>
        <taxon>Eukaryota</taxon>
        <taxon>Viridiplantae</taxon>
        <taxon>Streptophyta</taxon>
        <taxon>Embryophyta</taxon>
        <taxon>Tracheophyta</taxon>
        <taxon>Spermatophyta</taxon>
        <taxon>Magnoliopsida</taxon>
        <taxon>eudicotyledons</taxon>
        <taxon>Gunneridae</taxon>
        <taxon>Pentapetalae</taxon>
        <taxon>asterids</taxon>
        <taxon>lamiids</taxon>
        <taxon>Lamiales</taxon>
        <taxon>Orobanchaceae</taxon>
        <taxon>Orobanchaceae incertae sedis</taxon>
        <taxon>Phtheirospermum</taxon>
    </lineage>
</organism>
<evidence type="ECO:0000259" key="11">
    <source>
        <dbReference type="Pfam" id="PF00924"/>
    </source>
</evidence>
<evidence type="ECO:0000256" key="10">
    <source>
        <dbReference type="SAM" id="Phobius"/>
    </source>
</evidence>
<dbReference type="Proteomes" id="UP000653305">
    <property type="component" value="Unassembled WGS sequence"/>
</dbReference>
<feature type="transmembrane region" description="Helical" evidence="10">
    <location>
        <begin position="145"/>
        <end position="173"/>
    </location>
</feature>
<protein>
    <submittedName>
        <fullName evidence="12">Mechanosensitive ion channel protein 10</fullName>
    </submittedName>
</protein>
<feature type="compositionally biased region" description="Acidic residues" evidence="9">
    <location>
        <begin position="79"/>
        <end position="92"/>
    </location>
</feature>
<keyword evidence="6" id="KW-0406">Ion transport</keyword>
<reference evidence="12" key="1">
    <citation type="submission" date="2020-07" db="EMBL/GenBank/DDBJ databases">
        <title>Ethylene signaling mediates host invasion by parasitic plants.</title>
        <authorList>
            <person name="Yoshida S."/>
        </authorList>
    </citation>
    <scope>NUCLEOTIDE SEQUENCE</scope>
    <source>
        <strain evidence="12">Okayama</strain>
    </source>
</reference>
<accession>A0A830B3U3</accession>
<dbReference type="InterPro" id="IPR010920">
    <property type="entry name" value="LSM_dom_sf"/>
</dbReference>